<name>A0A7X6M9J3_9ACTN</name>
<keyword evidence="2" id="KW-1185">Reference proteome</keyword>
<evidence type="ECO:0000313" key="1">
    <source>
        <dbReference type="EMBL" id="NKY96890.1"/>
    </source>
</evidence>
<reference evidence="1 2" key="1">
    <citation type="submission" date="2020-04" db="EMBL/GenBank/DDBJ databases">
        <title>MicrobeNet Type strains.</title>
        <authorList>
            <person name="Nicholson A.C."/>
        </authorList>
    </citation>
    <scope>NUCLEOTIDE SEQUENCE [LARGE SCALE GENOMIC DNA]</scope>
    <source>
        <strain evidence="1 2">ATCC 23612</strain>
    </source>
</reference>
<protein>
    <submittedName>
        <fullName evidence="1">DNA-binding protein</fullName>
    </submittedName>
</protein>
<dbReference type="Pfam" id="PF05973">
    <property type="entry name" value="Gp49"/>
    <property type="match status" value="1"/>
</dbReference>
<proteinExistence type="predicted"/>
<keyword evidence="1" id="KW-0238">DNA-binding</keyword>
<evidence type="ECO:0000313" key="2">
    <source>
        <dbReference type="Proteomes" id="UP000553209"/>
    </source>
</evidence>
<gene>
    <name evidence="1" type="ORF">HGB44_04240</name>
</gene>
<dbReference type="AlphaFoldDB" id="A0A7X6M9J3"/>
<sequence length="126" mass="14211">MSVSWNVILLDEVDAWLLNLAKEEPDLADRVIAAVNRLETAGPTLGRPLVDCIKGSTVHNMKELRPRTSGTTAVRILFVLDPARQAVLPVAGDKAGRWQRWYEENVPLAEERYQRWLDGEYGVERG</sequence>
<dbReference type="Proteomes" id="UP000553209">
    <property type="component" value="Unassembled WGS sequence"/>
</dbReference>
<dbReference type="GO" id="GO:0003677">
    <property type="term" value="F:DNA binding"/>
    <property type="evidence" value="ECO:0007669"/>
    <property type="project" value="UniProtKB-KW"/>
</dbReference>
<dbReference type="EMBL" id="JAAXPG010000003">
    <property type="protein sequence ID" value="NKY96890.1"/>
    <property type="molecule type" value="Genomic_DNA"/>
</dbReference>
<dbReference type="InterPro" id="IPR009241">
    <property type="entry name" value="HigB-like"/>
</dbReference>
<comment type="caution">
    <text evidence="1">The sequence shown here is derived from an EMBL/GenBank/DDBJ whole genome shotgun (WGS) entry which is preliminary data.</text>
</comment>
<dbReference type="RefSeq" id="WP_061079893.1">
    <property type="nucleotide sequence ID" value="NZ_JAAXPG010000003.1"/>
</dbReference>
<organism evidence="1 2">
    <name type="scientific">Nocardiopsis alborubida</name>
    <dbReference type="NCBI Taxonomy" id="146802"/>
    <lineage>
        <taxon>Bacteria</taxon>
        <taxon>Bacillati</taxon>
        <taxon>Actinomycetota</taxon>
        <taxon>Actinomycetes</taxon>
        <taxon>Streptosporangiales</taxon>
        <taxon>Nocardiopsidaceae</taxon>
        <taxon>Nocardiopsis</taxon>
    </lineage>
</organism>
<accession>A0A7X6M9J3</accession>